<dbReference type="PANTHER" id="PTHR33841:SF5">
    <property type="entry name" value="DNA METHYLASE (MODIFICATION METHYLASE) (METHYLTRANSFERASE)-RELATED"/>
    <property type="match status" value="1"/>
</dbReference>
<dbReference type="GO" id="GO:0008170">
    <property type="term" value="F:N-methyltransferase activity"/>
    <property type="evidence" value="ECO:0007669"/>
    <property type="project" value="InterPro"/>
</dbReference>
<dbReference type="GO" id="GO:0009307">
    <property type="term" value="P:DNA restriction-modification system"/>
    <property type="evidence" value="ECO:0007669"/>
    <property type="project" value="UniProtKB-KW"/>
</dbReference>
<protein>
    <submittedName>
        <fullName evidence="8">Methylase</fullName>
    </submittedName>
</protein>
<dbReference type="AlphaFoldDB" id="A0A4R9GAG1"/>
<keyword evidence="2 8" id="KW-0489">Methyltransferase</keyword>
<reference evidence="8" key="1">
    <citation type="journal article" date="2019" name="PLoS Negl. Trop. Dis.">
        <title>Revisiting the worldwide diversity of Leptospira species in the environment.</title>
        <authorList>
            <person name="Vincent A.T."/>
            <person name="Schiettekatte O."/>
            <person name="Bourhy P."/>
            <person name="Veyrier F.J."/>
            <person name="Picardeau M."/>
        </authorList>
    </citation>
    <scope>NUCLEOTIDE SEQUENCE [LARGE SCALE GENOMIC DNA]</scope>
    <source>
        <strain evidence="8">SSS9</strain>
    </source>
</reference>
<evidence type="ECO:0000259" key="6">
    <source>
        <dbReference type="Pfam" id="PF02384"/>
    </source>
</evidence>
<keyword evidence="3" id="KW-0808">Transferase</keyword>
<dbReference type="InterPro" id="IPR002052">
    <property type="entry name" value="DNA_methylase_N6_adenine_CS"/>
</dbReference>
<comment type="caution">
    <text evidence="8">The sequence shown here is derived from an EMBL/GenBank/DDBJ whole genome shotgun (WGS) entry which is preliminary data.</text>
</comment>
<dbReference type="GO" id="GO:0009007">
    <property type="term" value="F:site-specific DNA-methyltransferase (adenine-specific) activity"/>
    <property type="evidence" value="ECO:0007669"/>
    <property type="project" value="UniProtKB-EC"/>
</dbReference>
<dbReference type="InterPro" id="IPR050953">
    <property type="entry name" value="N4_N6_ade-DNA_methylase"/>
</dbReference>
<dbReference type="EMBL" id="RQEP01000005">
    <property type="protein sequence ID" value="TGK07907.1"/>
    <property type="molecule type" value="Genomic_DNA"/>
</dbReference>
<keyword evidence="9" id="KW-1185">Reference proteome</keyword>
<keyword evidence="4" id="KW-0949">S-adenosyl-L-methionine</keyword>
<dbReference type="InterPro" id="IPR054520">
    <property type="entry name" value="M_Eco57I_C"/>
</dbReference>
<dbReference type="PANTHER" id="PTHR33841">
    <property type="entry name" value="DNA METHYLTRANSFERASE YEEA-RELATED"/>
    <property type="match status" value="1"/>
</dbReference>
<dbReference type="GO" id="GO:0032259">
    <property type="term" value="P:methylation"/>
    <property type="evidence" value="ECO:0007669"/>
    <property type="project" value="UniProtKB-KW"/>
</dbReference>
<comment type="similarity">
    <text evidence="1">Belongs to the N(4)/N(6)-methyltransferase family.</text>
</comment>
<evidence type="ECO:0000256" key="3">
    <source>
        <dbReference type="ARBA" id="ARBA00022679"/>
    </source>
</evidence>
<dbReference type="Pfam" id="PF02384">
    <property type="entry name" value="N6_Mtase"/>
    <property type="match status" value="1"/>
</dbReference>
<dbReference type="GO" id="GO:0003677">
    <property type="term" value="F:DNA binding"/>
    <property type="evidence" value="ECO:0007669"/>
    <property type="project" value="InterPro"/>
</dbReference>
<dbReference type="PRINTS" id="PR00507">
    <property type="entry name" value="N12N6MTFRASE"/>
</dbReference>
<evidence type="ECO:0000259" key="7">
    <source>
        <dbReference type="Pfam" id="PF22837"/>
    </source>
</evidence>
<dbReference type="PROSITE" id="PS00092">
    <property type="entry name" value="N6_MTASE"/>
    <property type="match status" value="1"/>
</dbReference>
<accession>A0A4R9GAG1</accession>
<evidence type="ECO:0000313" key="8">
    <source>
        <dbReference type="EMBL" id="TGK07907.1"/>
    </source>
</evidence>
<dbReference type="InterPro" id="IPR003356">
    <property type="entry name" value="DNA_methylase_A-5"/>
</dbReference>
<dbReference type="Proteomes" id="UP000297453">
    <property type="component" value="Unassembled WGS sequence"/>
</dbReference>
<feature type="domain" description="Type II methyltransferase M.Eco57I C-terminal" evidence="7">
    <location>
        <begin position="311"/>
        <end position="531"/>
    </location>
</feature>
<proteinExistence type="inferred from homology"/>
<sequence length="571" mass="65879">MRFSFPDRLKFPSEDSGLRSKGKALGQFFTPRPLARPMLDWISEEDRLSDKCKIKILDPGAGKGIFLEEFHRLFPDVHSQFFGWEIDPELYEECSKNLQASGISAEDLFLFREDFLHAEPKELFDVILCNPPYLRLSHSKLGKKLIEGFEEQIKAEIPGTANLYVFFLLRILKLLSPGGRASVLVPYEFLNAGYGVPIKKAIIESGFLRRILILDSSWSLFSGAVTSSCILFLENSVHQEEGFLWSRAEASFNEKESIRLTDLKWKKIKLRAETKWTRLLQEVGCEPENIKNDDKNSTNNNYVTMSKGSRPGWVPIKEFGSFRRGIATGDNGYFLLSEKDVTNLSIPHSFLRSSIPKAQYALSPFFTGDDWDILKSQGAKVWLLDAKEVPKEDHLDGINRYLEEGIKRGVPTRFLPSKRKPWHSQENRGPCRILATSFHREEVRFVFNQSPAVHLTCFHGFSAKPEYSHFEEFLFAYLITPHVRKELESRTREYAQGLRKVEPGDLNSLIVPDFRKLKESEKEKIERLLLNYRMMIRPWTPGRRQKGEKGIKNPEEEATLKKIEQEFFLGI</sequence>
<keyword evidence="5" id="KW-0680">Restriction system</keyword>
<name>A0A4R9GAG1_9LEPT</name>
<organism evidence="8 9">
    <name type="scientific">Leptospira semungkisensis</name>
    <dbReference type="NCBI Taxonomy" id="2484985"/>
    <lineage>
        <taxon>Bacteria</taxon>
        <taxon>Pseudomonadati</taxon>
        <taxon>Spirochaetota</taxon>
        <taxon>Spirochaetia</taxon>
        <taxon>Leptospirales</taxon>
        <taxon>Leptospiraceae</taxon>
        <taxon>Leptospira</taxon>
    </lineage>
</organism>
<gene>
    <name evidence="8" type="ORF">EHO59_07380</name>
</gene>
<dbReference type="CDD" id="cd02440">
    <property type="entry name" value="AdoMet_MTases"/>
    <property type="match status" value="1"/>
</dbReference>
<feature type="domain" description="DNA methylase adenine-specific" evidence="6">
    <location>
        <begin position="20"/>
        <end position="306"/>
    </location>
</feature>
<dbReference type="RefSeq" id="WP_135586207.1">
    <property type="nucleotide sequence ID" value="NZ_RQEP01000005.1"/>
</dbReference>
<dbReference type="OrthoDB" id="9815272at2"/>
<dbReference type="Gene3D" id="3.40.50.150">
    <property type="entry name" value="Vaccinia Virus protein VP39"/>
    <property type="match status" value="1"/>
</dbReference>
<evidence type="ECO:0000256" key="2">
    <source>
        <dbReference type="ARBA" id="ARBA00022603"/>
    </source>
</evidence>
<dbReference type="Pfam" id="PF22837">
    <property type="entry name" value="M_Eco57I_C"/>
    <property type="match status" value="1"/>
</dbReference>
<dbReference type="SUPFAM" id="SSF53335">
    <property type="entry name" value="S-adenosyl-L-methionine-dependent methyltransferases"/>
    <property type="match status" value="1"/>
</dbReference>
<evidence type="ECO:0000256" key="4">
    <source>
        <dbReference type="ARBA" id="ARBA00022691"/>
    </source>
</evidence>
<dbReference type="InterPro" id="IPR029063">
    <property type="entry name" value="SAM-dependent_MTases_sf"/>
</dbReference>
<evidence type="ECO:0000256" key="1">
    <source>
        <dbReference type="ARBA" id="ARBA00006594"/>
    </source>
</evidence>
<evidence type="ECO:0000313" key="9">
    <source>
        <dbReference type="Proteomes" id="UP000297453"/>
    </source>
</evidence>
<evidence type="ECO:0000256" key="5">
    <source>
        <dbReference type="ARBA" id="ARBA00022747"/>
    </source>
</evidence>